<keyword evidence="2" id="KW-1185">Reference proteome</keyword>
<evidence type="ECO:0000313" key="1">
    <source>
        <dbReference type="EMBL" id="KAL0154067.1"/>
    </source>
</evidence>
<accession>A0ABD0MVS3</accession>
<dbReference type="AlphaFoldDB" id="A0ABD0MVS3"/>
<dbReference type="PANTHER" id="PTHR33050">
    <property type="entry name" value="REVERSE TRANSCRIPTASE DOMAIN-CONTAINING PROTEIN"/>
    <property type="match status" value="1"/>
</dbReference>
<dbReference type="InterPro" id="IPR052055">
    <property type="entry name" value="Hepadnavirus_pol/RT"/>
</dbReference>
<reference evidence="1 2" key="1">
    <citation type="submission" date="2024-05" db="EMBL/GenBank/DDBJ databases">
        <title>Genome sequencing and assembly of Indian major carp, Cirrhinus mrigala (Hamilton, 1822).</title>
        <authorList>
            <person name="Mohindra V."/>
            <person name="Chowdhury L.M."/>
            <person name="Lal K."/>
            <person name="Jena J.K."/>
        </authorList>
    </citation>
    <scope>NUCLEOTIDE SEQUENCE [LARGE SCALE GENOMIC DNA]</scope>
    <source>
        <strain evidence="1">CM1030</strain>
        <tissue evidence="1">Blood</tissue>
    </source>
</reference>
<organism evidence="1 2">
    <name type="scientific">Cirrhinus mrigala</name>
    <name type="common">Mrigala</name>
    <dbReference type="NCBI Taxonomy" id="683832"/>
    <lineage>
        <taxon>Eukaryota</taxon>
        <taxon>Metazoa</taxon>
        <taxon>Chordata</taxon>
        <taxon>Craniata</taxon>
        <taxon>Vertebrata</taxon>
        <taxon>Euteleostomi</taxon>
        <taxon>Actinopterygii</taxon>
        <taxon>Neopterygii</taxon>
        <taxon>Teleostei</taxon>
        <taxon>Ostariophysi</taxon>
        <taxon>Cypriniformes</taxon>
        <taxon>Cyprinidae</taxon>
        <taxon>Labeoninae</taxon>
        <taxon>Labeonini</taxon>
        <taxon>Cirrhinus</taxon>
    </lineage>
</organism>
<dbReference type="Proteomes" id="UP001529510">
    <property type="component" value="Unassembled WGS sequence"/>
</dbReference>
<comment type="caution">
    <text evidence="1">The sequence shown here is derived from an EMBL/GenBank/DDBJ whole genome shotgun (WGS) entry which is preliminary data.</text>
</comment>
<gene>
    <name evidence="1" type="ORF">M9458_050641</name>
</gene>
<dbReference type="InterPro" id="IPR043502">
    <property type="entry name" value="DNA/RNA_pol_sf"/>
</dbReference>
<dbReference type="EMBL" id="JAMKFB020000047">
    <property type="protein sequence ID" value="KAL0154067.1"/>
    <property type="molecule type" value="Genomic_DNA"/>
</dbReference>
<evidence type="ECO:0000313" key="2">
    <source>
        <dbReference type="Proteomes" id="UP001529510"/>
    </source>
</evidence>
<dbReference type="PANTHER" id="PTHR33050:SF7">
    <property type="entry name" value="RIBONUCLEASE H"/>
    <property type="match status" value="1"/>
</dbReference>
<name>A0ABD0MVS3_CIRMR</name>
<sequence>MAILQVHQAQALKQLHEGRPDMGLMQERRTATDFTLRATKVLALSLGQVMSMMVVQERHLWLNLAQMAGVDKVCFLDAHVSQAGLFSNTVGQLDSTPRTLRFPGTSVNAPLIPLAYKLEAWLALPSPSTRLRNLVRQASAQVQGRPFHICPDCGFPIKRCNQACAKIKSGFSLVHRTQEERPSSSELVPSDVNVQDDWFAPIELKDVYFHALILPQHRPFLRFAFEGWAYQYKGLPFQAGPVPPCLYQTHGGRVSAFLNYLDDWLNLAYSDLVLWHLSHLGLWVNGQRSKLSPVQSISFLSMKLDSDNMTARLTNKRAQYNTAVPLKRFQRLQGHMAATATVMPLGLLHMRFTF</sequence>
<dbReference type="SUPFAM" id="SSF56672">
    <property type="entry name" value="DNA/RNA polymerases"/>
    <property type="match status" value="1"/>
</dbReference>
<protein>
    <submittedName>
        <fullName evidence="1">Uncharacterized protein</fullName>
    </submittedName>
</protein>
<proteinExistence type="predicted"/>